<protein>
    <submittedName>
        <fullName evidence="2">HD family phosphohydrolase</fullName>
    </submittedName>
</protein>
<dbReference type="OrthoDB" id="384706at2"/>
<dbReference type="Pfam" id="PF01966">
    <property type="entry name" value="HD"/>
    <property type="match status" value="1"/>
</dbReference>
<sequence>MYKEILRKIVSDEVYIIIEKEVNKELLDYLFENILIKYNSLDKGHGINHIAKVIDSSIKLSNYFDVNKNMILTIAVYHDIGMIVERKTHEKHSKNILITDKELRKWFNEEEIIIMGEACEDHRASNVNEPRTIYGYIISDADRTTDINDMIERCYNFSKKNFNDNNEEEIYKRVYNHLRGKYGEGGYAKFYLEESREAIMKPYLKAQEILKNEKEFKEIYKIIVSI</sequence>
<dbReference type="KEGG" id="cia:BEN51_08895"/>
<gene>
    <name evidence="2" type="ORF">BEN51_08895</name>
</gene>
<dbReference type="AlphaFoldDB" id="A0A343JDI8"/>
<dbReference type="SUPFAM" id="SSF109604">
    <property type="entry name" value="HD-domain/PDEase-like"/>
    <property type="match status" value="1"/>
</dbReference>
<name>A0A343JDI8_9CLOT</name>
<evidence type="ECO:0000313" key="3">
    <source>
        <dbReference type="Proteomes" id="UP000264883"/>
    </source>
</evidence>
<dbReference type="RefSeq" id="WP_119865727.1">
    <property type="nucleotide sequence ID" value="NZ_CP016786.1"/>
</dbReference>
<dbReference type="InterPro" id="IPR006674">
    <property type="entry name" value="HD_domain"/>
</dbReference>
<keyword evidence="2" id="KW-0378">Hydrolase</keyword>
<accession>A0A343JDI8</accession>
<evidence type="ECO:0000259" key="1">
    <source>
        <dbReference type="Pfam" id="PF01966"/>
    </source>
</evidence>
<dbReference type="Gene3D" id="1.10.3210.10">
    <property type="entry name" value="Hypothetical protein af1432"/>
    <property type="match status" value="1"/>
</dbReference>
<reference evidence="2 3" key="1">
    <citation type="submission" date="2016-08" db="EMBL/GenBank/DDBJ databases">
        <title>Complete Genome Sequence Of The Indigo Reducing Clostridium isatidis DSM15098.</title>
        <authorList>
            <person name="Little G.T."/>
            <person name="Minton N.P."/>
        </authorList>
    </citation>
    <scope>NUCLEOTIDE SEQUENCE [LARGE SCALE GENOMIC DNA]</scope>
    <source>
        <strain evidence="2 3">DSM 15098</strain>
    </source>
</reference>
<dbReference type="EMBL" id="CP016786">
    <property type="protein sequence ID" value="ASW43596.1"/>
    <property type="molecule type" value="Genomic_DNA"/>
</dbReference>
<evidence type="ECO:0000313" key="2">
    <source>
        <dbReference type="EMBL" id="ASW43596.1"/>
    </source>
</evidence>
<keyword evidence="3" id="KW-1185">Reference proteome</keyword>
<dbReference type="GO" id="GO:0016787">
    <property type="term" value="F:hydrolase activity"/>
    <property type="evidence" value="ECO:0007669"/>
    <property type="project" value="UniProtKB-KW"/>
</dbReference>
<dbReference type="Proteomes" id="UP000264883">
    <property type="component" value="Chromosome"/>
</dbReference>
<feature type="domain" description="HD" evidence="1">
    <location>
        <begin position="47"/>
        <end position="144"/>
    </location>
</feature>
<proteinExistence type="predicted"/>
<organism evidence="2 3">
    <name type="scientific">Clostridium isatidis</name>
    <dbReference type="NCBI Taxonomy" id="182773"/>
    <lineage>
        <taxon>Bacteria</taxon>
        <taxon>Bacillati</taxon>
        <taxon>Bacillota</taxon>
        <taxon>Clostridia</taxon>
        <taxon>Eubacteriales</taxon>
        <taxon>Clostridiaceae</taxon>
        <taxon>Clostridium</taxon>
    </lineage>
</organism>